<reference evidence="1 2" key="1">
    <citation type="submission" date="2014-07" db="EMBL/GenBank/DDBJ databases">
        <title>Draft Genome Sequence of Gephyronic Acid Producer, Cystobacter violaceus Strain Cb vi76.</title>
        <authorList>
            <person name="Stevens D.C."/>
            <person name="Young J."/>
            <person name="Carmichael R."/>
            <person name="Tan J."/>
            <person name="Taylor R.E."/>
        </authorList>
    </citation>
    <scope>NUCLEOTIDE SEQUENCE [LARGE SCALE GENOMIC DNA]</scope>
    <source>
        <strain evidence="1 2">Cb vi76</strain>
    </source>
</reference>
<organism evidence="1 2">
    <name type="scientific">Archangium violaceum Cb vi76</name>
    <dbReference type="NCBI Taxonomy" id="1406225"/>
    <lineage>
        <taxon>Bacteria</taxon>
        <taxon>Pseudomonadati</taxon>
        <taxon>Myxococcota</taxon>
        <taxon>Myxococcia</taxon>
        <taxon>Myxococcales</taxon>
        <taxon>Cystobacterineae</taxon>
        <taxon>Archangiaceae</taxon>
        <taxon>Archangium</taxon>
    </lineage>
</organism>
<evidence type="ECO:0008006" key="3">
    <source>
        <dbReference type="Google" id="ProtNLM"/>
    </source>
</evidence>
<gene>
    <name evidence="1" type="ORF">Q664_48280</name>
</gene>
<sequence length="72" mass="8081">MIDPGDIHEGMTVKDRYGRKLGTVSNVGDTHFELGQGSPARRDYMVHYHRVERVQGREVFLASAPTTVPPED</sequence>
<dbReference type="RefSeq" id="WP_043412484.1">
    <property type="nucleotide sequence ID" value="NZ_JPMI01000378.1"/>
</dbReference>
<dbReference type="AlphaFoldDB" id="A0A084SG86"/>
<comment type="caution">
    <text evidence="1">The sequence shown here is derived from an EMBL/GenBank/DDBJ whole genome shotgun (WGS) entry which is preliminary data.</text>
</comment>
<dbReference type="EMBL" id="JPMI01000378">
    <property type="protein sequence ID" value="KFA87471.1"/>
    <property type="molecule type" value="Genomic_DNA"/>
</dbReference>
<protein>
    <recommendedName>
        <fullName evidence="3">DUF2171 domain-containing protein</fullName>
    </recommendedName>
</protein>
<dbReference type="Proteomes" id="UP000028547">
    <property type="component" value="Unassembled WGS sequence"/>
</dbReference>
<evidence type="ECO:0000313" key="2">
    <source>
        <dbReference type="Proteomes" id="UP000028547"/>
    </source>
</evidence>
<proteinExistence type="predicted"/>
<evidence type="ECO:0000313" key="1">
    <source>
        <dbReference type="EMBL" id="KFA87471.1"/>
    </source>
</evidence>
<name>A0A084SG86_9BACT</name>
<accession>A0A084SG86</accession>